<evidence type="ECO:0000256" key="4">
    <source>
        <dbReference type="ARBA" id="ARBA00023128"/>
    </source>
</evidence>
<dbReference type="RefSeq" id="XP_030841010.1">
    <property type="nucleotide sequence ID" value="XM_030985150.1"/>
</dbReference>
<evidence type="ECO:0000256" key="1">
    <source>
        <dbReference type="ARBA" id="ARBA00004173"/>
    </source>
</evidence>
<protein>
    <recommendedName>
        <fullName evidence="8">ATP synthase mitochondrial F1 complex assembly factor 2</fullName>
    </recommendedName>
</protein>
<evidence type="ECO:0000256" key="5">
    <source>
        <dbReference type="ARBA" id="ARBA00023186"/>
    </source>
</evidence>
<dbReference type="InterPro" id="IPR023335">
    <property type="entry name" value="ATP12_ortho_dom_sf"/>
</dbReference>
<evidence type="ECO:0000313" key="7">
    <source>
        <dbReference type="Proteomes" id="UP000007110"/>
    </source>
</evidence>
<evidence type="ECO:0000256" key="3">
    <source>
        <dbReference type="ARBA" id="ARBA00022946"/>
    </source>
</evidence>
<reference evidence="6" key="2">
    <citation type="submission" date="2021-01" db="UniProtKB">
        <authorList>
            <consortium name="EnsemblMetazoa"/>
        </authorList>
    </citation>
    <scope>IDENTIFICATION</scope>
</reference>
<dbReference type="Gene3D" id="1.10.3580.10">
    <property type="entry name" value="ATP12 ATPase"/>
    <property type="match status" value="1"/>
</dbReference>
<keyword evidence="5" id="KW-0143">Chaperone</keyword>
<dbReference type="GeneID" id="765114"/>
<dbReference type="InterPro" id="IPR011419">
    <property type="entry name" value="ATP12_ATP_synth-F1-assembly"/>
</dbReference>
<dbReference type="SUPFAM" id="SSF160909">
    <property type="entry name" value="ATP12-like"/>
    <property type="match status" value="1"/>
</dbReference>
<comment type="similarity">
    <text evidence="2">Belongs to the ATP12 family.</text>
</comment>
<dbReference type="KEGG" id="spu:765114"/>
<reference evidence="7" key="1">
    <citation type="submission" date="2015-02" db="EMBL/GenBank/DDBJ databases">
        <title>Genome sequencing for Strongylocentrotus purpuratus.</title>
        <authorList>
            <person name="Murali S."/>
            <person name="Liu Y."/>
            <person name="Vee V."/>
            <person name="English A."/>
            <person name="Wang M."/>
            <person name="Skinner E."/>
            <person name="Han Y."/>
            <person name="Muzny D.M."/>
            <person name="Worley K.C."/>
            <person name="Gibbs R.A."/>
        </authorList>
    </citation>
    <scope>NUCLEOTIDE SEQUENCE</scope>
</reference>
<keyword evidence="7" id="KW-1185">Reference proteome</keyword>
<keyword evidence="3" id="KW-0809">Transit peptide</keyword>
<dbReference type="AlphaFoldDB" id="A0A7M7NSY4"/>
<organism evidence="6 7">
    <name type="scientific">Strongylocentrotus purpuratus</name>
    <name type="common">Purple sea urchin</name>
    <dbReference type="NCBI Taxonomy" id="7668"/>
    <lineage>
        <taxon>Eukaryota</taxon>
        <taxon>Metazoa</taxon>
        <taxon>Echinodermata</taxon>
        <taxon>Eleutherozoa</taxon>
        <taxon>Echinozoa</taxon>
        <taxon>Echinoidea</taxon>
        <taxon>Euechinoidea</taxon>
        <taxon>Echinacea</taxon>
        <taxon>Camarodonta</taxon>
        <taxon>Echinidea</taxon>
        <taxon>Strongylocentrotidae</taxon>
        <taxon>Strongylocentrotus</taxon>
    </lineage>
</organism>
<dbReference type="Gene3D" id="3.30.2180.10">
    <property type="entry name" value="ATP12-like"/>
    <property type="match status" value="1"/>
</dbReference>
<dbReference type="InParanoid" id="A0A7M7NSY4"/>
<dbReference type="PANTHER" id="PTHR21013">
    <property type="entry name" value="ATP SYNTHASE MITOCHONDRIAL F1 COMPLEX ASSEMBLY FACTOR 2/ATP12 PROTEIN, MITOCHONDRIAL PRECURSOR"/>
    <property type="match status" value="1"/>
</dbReference>
<dbReference type="GO" id="GO:0005739">
    <property type="term" value="C:mitochondrion"/>
    <property type="evidence" value="ECO:0000318"/>
    <property type="project" value="GO_Central"/>
</dbReference>
<keyword evidence="4" id="KW-0496">Mitochondrion</keyword>
<evidence type="ECO:0000256" key="2">
    <source>
        <dbReference type="ARBA" id="ARBA00008231"/>
    </source>
</evidence>
<accession>A0A7M7NSY4</accession>
<dbReference type="PANTHER" id="PTHR21013:SF10">
    <property type="entry name" value="ATP SYNTHASE MITOCHONDRIAL F1 COMPLEX ASSEMBLY FACTOR 2"/>
    <property type="match status" value="1"/>
</dbReference>
<dbReference type="OMA" id="WDPVLHW"/>
<dbReference type="CTD" id="91647"/>
<name>A0A7M7NSY4_STRPU</name>
<dbReference type="EnsemblMetazoa" id="XM_030985150">
    <property type="protein sequence ID" value="XP_030841010"/>
    <property type="gene ID" value="LOC765114"/>
</dbReference>
<dbReference type="Pfam" id="PF07542">
    <property type="entry name" value="ATP12"/>
    <property type="match status" value="1"/>
</dbReference>
<dbReference type="FunCoup" id="A0A7M7NSY4">
    <property type="interactions" value="1888"/>
</dbReference>
<sequence length="281" mass="32517">PHNIRHEFRQKNWIVSGSQHATHRCLAFTRHYSGREKKRFYKNVSITQSGSKAFEINLDQRKLKTPSGQPLVIPTESLAVAVATEWDTQHEFIKQHSMHLTALCNTVLDNPTHRTKAQIIRAMLHFLETDTICYRLEDPPELVAMQDEKWEPMLDWINKKYEVDINSTTSITGPVIPQETYRNLEHHLETHSDWALVGYENAIECLKSLVLTFALMDREITVEEAASLSRLETEFQIDKWGSVEWAHDTEFADTKSRVAAAVLFTHLVTEHTEIIQKSRTQ</sequence>
<dbReference type="InterPro" id="IPR042272">
    <property type="entry name" value="ATP12_ATP_synth-F1-assembly_N"/>
</dbReference>
<dbReference type="Proteomes" id="UP000007110">
    <property type="component" value="Unassembled WGS sequence"/>
</dbReference>
<proteinExistence type="inferred from homology"/>
<dbReference type="GO" id="GO:0033615">
    <property type="term" value="P:mitochondrial proton-transporting ATP synthase complex assembly"/>
    <property type="evidence" value="ECO:0000318"/>
    <property type="project" value="GO_Central"/>
</dbReference>
<evidence type="ECO:0008006" key="8">
    <source>
        <dbReference type="Google" id="ProtNLM"/>
    </source>
</evidence>
<comment type="subcellular location">
    <subcellularLocation>
        <location evidence="1">Mitochondrion</location>
    </subcellularLocation>
</comment>
<dbReference type="OrthoDB" id="5673at2759"/>
<evidence type="ECO:0000313" key="6">
    <source>
        <dbReference type="EnsemblMetazoa" id="XP_030841010"/>
    </source>
</evidence>